<feature type="compositionally biased region" description="Low complexity" evidence="1">
    <location>
        <begin position="385"/>
        <end position="397"/>
    </location>
</feature>
<gene>
    <name evidence="2" type="ORF">SNAT2548_LOCUS17641</name>
</gene>
<proteinExistence type="predicted"/>
<accession>A0A812P7W9</accession>
<feature type="region of interest" description="Disordered" evidence="1">
    <location>
        <begin position="53"/>
        <end position="72"/>
    </location>
</feature>
<dbReference type="Gene3D" id="3.30.160.60">
    <property type="entry name" value="Classic Zinc Finger"/>
    <property type="match status" value="1"/>
</dbReference>
<reference evidence="2" key="1">
    <citation type="submission" date="2021-02" db="EMBL/GenBank/DDBJ databases">
        <authorList>
            <person name="Dougan E. K."/>
            <person name="Rhodes N."/>
            <person name="Thang M."/>
            <person name="Chan C."/>
        </authorList>
    </citation>
    <scope>NUCLEOTIDE SEQUENCE</scope>
</reference>
<feature type="region of interest" description="Disordered" evidence="1">
    <location>
        <begin position="195"/>
        <end position="401"/>
    </location>
</feature>
<feature type="region of interest" description="Disordered" evidence="1">
    <location>
        <begin position="477"/>
        <end position="501"/>
    </location>
</feature>
<organism evidence="2 3">
    <name type="scientific">Symbiodinium natans</name>
    <dbReference type="NCBI Taxonomy" id="878477"/>
    <lineage>
        <taxon>Eukaryota</taxon>
        <taxon>Sar</taxon>
        <taxon>Alveolata</taxon>
        <taxon>Dinophyceae</taxon>
        <taxon>Suessiales</taxon>
        <taxon>Symbiodiniaceae</taxon>
        <taxon>Symbiodinium</taxon>
    </lineage>
</organism>
<feature type="compositionally biased region" description="Basic and acidic residues" evidence="1">
    <location>
        <begin position="580"/>
        <end position="592"/>
    </location>
</feature>
<dbReference type="Proteomes" id="UP000604046">
    <property type="component" value="Unassembled WGS sequence"/>
</dbReference>
<feature type="region of interest" description="Disordered" evidence="1">
    <location>
        <begin position="432"/>
        <end position="458"/>
    </location>
</feature>
<evidence type="ECO:0000313" key="2">
    <source>
        <dbReference type="EMBL" id="CAE7337098.1"/>
    </source>
</evidence>
<dbReference type="OrthoDB" id="445789at2759"/>
<name>A0A812P7W9_9DINO</name>
<evidence type="ECO:0000256" key="1">
    <source>
        <dbReference type="SAM" id="MobiDB-lite"/>
    </source>
</evidence>
<protein>
    <submittedName>
        <fullName evidence="2">Uncharacterized protein</fullName>
    </submittedName>
</protein>
<evidence type="ECO:0000313" key="3">
    <source>
        <dbReference type="Proteomes" id="UP000604046"/>
    </source>
</evidence>
<feature type="region of interest" description="Disordered" evidence="1">
    <location>
        <begin position="628"/>
        <end position="647"/>
    </location>
</feature>
<dbReference type="AlphaFoldDB" id="A0A812P7W9"/>
<dbReference type="EMBL" id="CAJNDS010002118">
    <property type="protein sequence ID" value="CAE7337098.1"/>
    <property type="molecule type" value="Genomic_DNA"/>
</dbReference>
<feature type="region of interest" description="Disordered" evidence="1">
    <location>
        <begin position="94"/>
        <end position="122"/>
    </location>
</feature>
<comment type="caution">
    <text evidence="2">The sequence shown here is derived from an EMBL/GenBank/DDBJ whole genome shotgun (WGS) entry which is preliminary data.</text>
</comment>
<sequence>MADSPLYRSPGPACRLAACQGSPYAESPLLPGWRPPDWEPTAAPAWQASWSTDASAGLQLSPEGTHRSLGPPPCFEEEIERFLRSLDVGSSCQSSVAAGDPARSDDTPGPQRCRRSKSPPIMCRSERLNPADALERLPEEAFAAVPAPLLSCGRCGRRFSATRLEVHEAICFSTTSTVKRGVFESQRQRLLGLAFAGPPEAGSKPSGRPPPSEGKMLQRPASTKAPRKRSRVPSRTEPGALRKETTELCTPQRRPRRSGVSSTPAQRPRRTSRSAVNTPDKEVPPSPRTASTATRRREAGPTATRKRAPPRVSETSDAKEPPSPSAVETGTSPTEADPTAAGKRASPRSPEACDAKVASPPFTDAKLAAAAVHHGEHGDQVQALEAEAAASQAGGASQKDDEMDLHLAAVRWERLARSLCFAEELRRLEQLGASTDSSDSGELEEAMAKSSPSAPLASTSLSWSNLARGLDFAEEAALEPSPKKDLAQGAPHATELPPFPIISSPQEEELAHSLFSTWVQTSSSCQVPPIVAEAAQLCAEVDALLGDDRGHPPQSPSSGAQAWEKEPLRMPAALQVPEQDFERPRYDPRKYYELPPQPGQSPPREPKDLPSTELGDWLKRCADRIRQRQETRRWSMTEEGASEAPCA</sequence>
<feature type="compositionally biased region" description="Basic and acidic residues" evidence="1">
    <location>
        <begin position="604"/>
        <end position="618"/>
    </location>
</feature>
<keyword evidence="3" id="KW-1185">Reference proteome</keyword>
<feature type="region of interest" description="Disordered" evidence="1">
    <location>
        <begin position="545"/>
        <end position="618"/>
    </location>
</feature>